<reference evidence="3" key="1">
    <citation type="journal article" date="2019" name="Int. J. Syst. Evol. Microbiol.">
        <title>The Global Catalogue of Microorganisms (GCM) 10K type strain sequencing project: providing services to taxonomists for standard genome sequencing and annotation.</title>
        <authorList>
            <consortium name="The Broad Institute Genomics Platform"/>
            <consortium name="The Broad Institute Genome Sequencing Center for Infectious Disease"/>
            <person name="Wu L."/>
            <person name="Ma J."/>
        </authorList>
    </citation>
    <scope>NUCLEOTIDE SEQUENCE [LARGE SCALE GENOMIC DNA]</scope>
    <source>
        <strain evidence="3">KCTC 42087</strain>
    </source>
</reference>
<dbReference type="Gene3D" id="1.10.287.1060">
    <property type="entry name" value="ESAT-6-like"/>
    <property type="match status" value="1"/>
</dbReference>
<dbReference type="Proteomes" id="UP001596074">
    <property type="component" value="Unassembled WGS sequence"/>
</dbReference>
<evidence type="ECO:0000313" key="3">
    <source>
        <dbReference type="Proteomes" id="UP001596074"/>
    </source>
</evidence>
<evidence type="ECO:0000256" key="1">
    <source>
        <dbReference type="SAM" id="MobiDB-lite"/>
    </source>
</evidence>
<feature type="region of interest" description="Disordered" evidence="1">
    <location>
        <begin position="94"/>
        <end position="115"/>
    </location>
</feature>
<sequence length="115" mass="12717">MNPIEVRRRRLRQMAGEMERDLTELRAALDALAGGSKAAGRIGGWDVAQQLGWNLDSAHQNMVRGLRDYCDAYQALITRLQRAAENYERTEAAAADRARAVQGGGGTGVVPWQHR</sequence>
<name>A0ABW1AD72_9ACTN</name>
<dbReference type="RefSeq" id="WP_378288082.1">
    <property type="nucleotide sequence ID" value="NZ_JBHSON010000081.1"/>
</dbReference>
<dbReference type="InterPro" id="IPR022536">
    <property type="entry name" value="EspC"/>
</dbReference>
<organism evidence="2 3">
    <name type="scientific">Actinomadura rugatobispora</name>
    <dbReference type="NCBI Taxonomy" id="1994"/>
    <lineage>
        <taxon>Bacteria</taxon>
        <taxon>Bacillati</taxon>
        <taxon>Actinomycetota</taxon>
        <taxon>Actinomycetes</taxon>
        <taxon>Streptosporangiales</taxon>
        <taxon>Thermomonosporaceae</taxon>
        <taxon>Actinomadura</taxon>
    </lineage>
</organism>
<dbReference type="InterPro" id="IPR036689">
    <property type="entry name" value="ESAT-6-like_sf"/>
</dbReference>
<accession>A0ABW1AD72</accession>
<gene>
    <name evidence="2" type="ORF">ACFPZN_41490</name>
</gene>
<evidence type="ECO:0000313" key="2">
    <source>
        <dbReference type="EMBL" id="MFC5752123.1"/>
    </source>
</evidence>
<dbReference type="SUPFAM" id="SSF140453">
    <property type="entry name" value="EsxAB dimer-like"/>
    <property type="match status" value="1"/>
</dbReference>
<comment type="caution">
    <text evidence="2">The sequence shown here is derived from an EMBL/GenBank/DDBJ whole genome shotgun (WGS) entry which is preliminary data.</text>
</comment>
<keyword evidence="3" id="KW-1185">Reference proteome</keyword>
<protein>
    <submittedName>
        <fullName evidence="2">DUF2563 family protein</fullName>
    </submittedName>
</protein>
<dbReference type="Pfam" id="PF10824">
    <property type="entry name" value="T7SS_ESX_EspC"/>
    <property type="match status" value="1"/>
</dbReference>
<proteinExistence type="predicted"/>
<dbReference type="EMBL" id="JBHSON010000081">
    <property type="protein sequence ID" value="MFC5752123.1"/>
    <property type="molecule type" value="Genomic_DNA"/>
</dbReference>